<evidence type="ECO:0000256" key="1">
    <source>
        <dbReference type="ARBA" id="ARBA00023015"/>
    </source>
</evidence>
<keyword evidence="6" id="KW-1185">Reference proteome</keyword>
<dbReference type="Gene3D" id="1.10.10.10">
    <property type="entry name" value="Winged helix-like DNA-binding domain superfamily/Winged helix DNA-binding domain"/>
    <property type="match status" value="1"/>
</dbReference>
<keyword evidence="3" id="KW-0804">Transcription</keyword>
<protein>
    <submittedName>
        <fullName evidence="5">GntR family transcriptional regulator</fullName>
    </submittedName>
</protein>
<dbReference type="InterPro" id="IPR036388">
    <property type="entry name" value="WH-like_DNA-bd_sf"/>
</dbReference>
<evidence type="ECO:0000313" key="5">
    <source>
        <dbReference type="EMBL" id="MBU9727184.1"/>
    </source>
</evidence>
<name>A0ABS6K9I5_9FIRM</name>
<dbReference type="PROSITE" id="PS50949">
    <property type="entry name" value="HTH_GNTR"/>
    <property type="match status" value="1"/>
</dbReference>
<dbReference type="InterPro" id="IPR000524">
    <property type="entry name" value="Tscrpt_reg_HTH_GntR"/>
</dbReference>
<dbReference type="Pfam" id="PF00392">
    <property type="entry name" value="GntR"/>
    <property type="match status" value="1"/>
</dbReference>
<dbReference type="SUPFAM" id="SSF46785">
    <property type="entry name" value="Winged helix' DNA-binding domain"/>
    <property type="match status" value="1"/>
</dbReference>
<evidence type="ECO:0000256" key="2">
    <source>
        <dbReference type="ARBA" id="ARBA00023125"/>
    </source>
</evidence>
<evidence type="ECO:0000256" key="3">
    <source>
        <dbReference type="ARBA" id="ARBA00023163"/>
    </source>
</evidence>
<dbReference type="Proteomes" id="UP001314681">
    <property type="component" value="Unassembled WGS sequence"/>
</dbReference>
<dbReference type="InterPro" id="IPR036390">
    <property type="entry name" value="WH_DNA-bd_sf"/>
</dbReference>
<evidence type="ECO:0000313" key="6">
    <source>
        <dbReference type="Proteomes" id="UP001314681"/>
    </source>
</evidence>
<dbReference type="RefSeq" id="WP_158353939.1">
    <property type="nucleotide sequence ID" value="NZ_JAHQCX010000009.1"/>
</dbReference>
<dbReference type="SMART" id="SM00345">
    <property type="entry name" value="HTH_GNTR"/>
    <property type="match status" value="1"/>
</dbReference>
<organism evidence="5 6">
    <name type="scientific">Diplocloster modestus</name>
    <dbReference type="NCBI Taxonomy" id="2850322"/>
    <lineage>
        <taxon>Bacteria</taxon>
        <taxon>Bacillati</taxon>
        <taxon>Bacillota</taxon>
        <taxon>Clostridia</taxon>
        <taxon>Lachnospirales</taxon>
        <taxon>Lachnospiraceae</taxon>
        <taxon>Diplocloster</taxon>
    </lineage>
</organism>
<comment type="caution">
    <text evidence="5">The sequence shown here is derived from an EMBL/GenBank/DDBJ whole genome shotgun (WGS) entry which is preliminary data.</text>
</comment>
<keyword evidence="2" id="KW-0238">DNA-binding</keyword>
<sequence>MRHLVHTPIYNVKYSWSSYKKPSQICYSLGMELLTGISRGDYPAGSFLPSLEKLAKEKKVSISTVRRTLLLLGYIGATRSVNGVGTLVMSLDKSADNCDFTQPIVRKRLMDFAESLHFLALSCRAAFLGISHAEHAWGSEDDQRILSALL</sequence>
<keyword evidence="1" id="KW-0805">Transcription regulation</keyword>
<proteinExistence type="predicted"/>
<accession>A0ABS6K9I5</accession>
<evidence type="ECO:0000259" key="4">
    <source>
        <dbReference type="PROSITE" id="PS50949"/>
    </source>
</evidence>
<dbReference type="EMBL" id="JAHQCX010000009">
    <property type="protein sequence ID" value="MBU9727184.1"/>
    <property type="molecule type" value="Genomic_DNA"/>
</dbReference>
<reference evidence="5 6" key="1">
    <citation type="submission" date="2021-06" db="EMBL/GenBank/DDBJ databases">
        <title>Description of novel taxa of the family Lachnospiraceae.</title>
        <authorList>
            <person name="Chaplin A.V."/>
            <person name="Sokolova S.R."/>
            <person name="Pikina A.P."/>
            <person name="Korzhanova M."/>
            <person name="Belova V."/>
            <person name="Korostin D."/>
            <person name="Efimov B.A."/>
        </authorList>
    </citation>
    <scope>NUCLEOTIDE SEQUENCE [LARGE SCALE GENOMIC DNA]</scope>
    <source>
        <strain evidence="5 6">ASD4241</strain>
    </source>
</reference>
<gene>
    <name evidence="5" type="ORF">KTH90_14290</name>
</gene>
<feature type="domain" description="HTH gntR-type" evidence="4">
    <location>
        <begin position="23"/>
        <end position="91"/>
    </location>
</feature>